<name>A0A0A0KJV0_CUCSA</name>
<protein>
    <submittedName>
        <fullName evidence="2">Uncharacterized protein</fullName>
    </submittedName>
</protein>
<feature type="compositionally biased region" description="Basic and acidic residues" evidence="1">
    <location>
        <begin position="64"/>
        <end position="79"/>
    </location>
</feature>
<feature type="region of interest" description="Disordered" evidence="1">
    <location>
        <begin position="64"/>
        <end position="110"/>
    </location>
</feature>
<evidence type="ECO:0000313" key="2">
    <source>
        <dbReference type="EMBL" id="KGN48672.1"/>
    </source>
</evidence>
<dbReference type="Gramene" id="KGN48672">
    <property type="protein sequence ID" value="KGN48672"/>
    <property type="gene ID" value="Csa_6G497230"/>
</dbReference>
<organism evidence="2 3">
    <name type="scientific">Cucumis sativus</name>
    <name type="common">Cucumber</name>
    <dbReference type="NCBI Taxonomy" id="3659"/>
    <lineage>
        <taxon>Eukaryota</taxon>
        <taxon>Viridiplantae</taxon>
        <taxon>Streptophyta</taxon>
        <taxon>Embryophyta</taxon>
        <taxon>Tracheophyta</taxon>
        <taxon>Spermatophyta</taxon>
        <taxon>Magnoliopsida</taxon>
        <taxon>eudicotyledons</taxon>
        <taxon>Gunneridae</taxon>
        <taxon>Pentapetalae</taxon>
        <taxon>rosids</taxon>
        <taxon>fabids</taxon>
        <taxon>Cucurbitales</taxon>
        <taxon>Cucurbitaceae</taxon>
        <taxon>Benincaseae</taxon>
        <taxon>Cucumis</taxon>
    </lineage>
</organism>
<sequence length="110" mass="12548">MENRGKWEKEEEEEEKYVYNVKIATKERAKEAAAVCMPCGIRIIDKLLKWQVVGRNEYEMERIDRETEGGKWVEESERKGGRRGPVDKWATSDSGSGGNNGRHFGLAGSQ</sequence>
<dbReference type="EMBL" id="CM002927">
    <property type="protein sequence ID" value="KGN48672.1"/>
    <property type="molecule type" value="Genomic_DNA"/>
</dbReference>
<dbReference type="Proteomes" id="UP000029981">
    <property type="component" value="Chromosome 6"/>
</dbReference>
<keyword evidence="3" id="KW-1185">Reference proteome</keyword>
<gene>
    <name evidence="2" type="ORF">Csa_6G497230</name>
</gene>
<dbReference type="AlphaFoldDB" id="A0A0A0KJV0"/>
<proteinExistence type="predicted"/>
<reference evidence="2 3" key="3">
    <citation type="journal article" date="2010" name="BMC Genomics">
        <title>Transcriptome sequencing and comparative analysis of cucumber flowers with different sex types.</title>
        <authorList>
            <person name="Guo S."/>
            <person name="Zheng Y."/>
            <person name="Joung J.G."/>
            <person name="Liu S."/>
            <person name="Zhang Z."/>
            <person name="Crasta O.R."/>
            <person name="Sobral B.W."/>
            <person name="Xu Y."/>
            <person name="Huang S."/>
            <person name="Fei Z."/>
        </authorList>
    </citation>
    <scope>NUCLEOTIDE SEQUENCE [LARGE SCALE GENOMIC DNA]</scope>
    <source>
        <strain evidence="3">cv. 9930</strain>
    </source>
</reference>
<accession>A0A0A0KJV0</accession>
<reference evidence="2 3" key="4">
    <citation type="journal article" date="2011" name="BMC Genomics">
        <title>RNA-Seq improves annotation of protein-coding genes in the cucumber genome.</title>
        <authorList>
            <person name="Li Z."/>
            <person name="Zhang Z."/>
            <person name="Yan P."/>
            <person name="Huang S."/>
            <person name="Fei Z."/>
            <person name="Lin K."/>
        </authorList>
    </citation>
    <scope>NUCLEOTIDE SEQUENCE [LARGE SCALE GENOMIC DNA]</scope>
    <source>
        <strain evidence="3">cv. 9930</strain>
    </source>
</reference>
<reference evidence="2 3" key="2">
    <citation type="journal article" date="2009" name="PLoS ONE">
        <title>An integrated genetic and cytogenetic map of the cucumber genome.</title>
        <authorList>
            <person name="Ren Y."/>
            <person name="Zhang Z."/>
            <person name="Liu J."/>
            <person name="Staub J.E."/>
            <person name="Han Y."/>
            <person name="Cheng Z."/>
            <person name="Li X."/>
            <person name="Lu J."/>
            <person name="Miao H."/>
            <person name="Kang H."/>
            <person name="Xie B."/>
            <person name="Gu X."/>
            <person name="Wang X."/>
            <person name="Du Y."/>
            <person name="Jin W."/>
            <person name="Huang S."/>
        </authorList>
    </citation>
    <scope>NUCLEOTIDE SEQUENCE [LARGE SCALE GENOMIC DNA]</scope>
    <source>
        <strain evidence="3">cv. 9930</strain>
    </source>
</reference>
<evidence type="ECO:0000256" key="1">
    <source>
        <dbReference type="SAM" id="MobiDB-lite"/>
    </source>
</evidence>
<reference evidence="2 3" key="1">
    <citation type="journal article" date="2009" name="Nat. Genet.">
        <title>The genome of the cucumber, Cucumis sativus L.</title>
        <authorList>
            <person name="Huang S."/>
            <person name="Li R."/>
            <person name="Zhang Z."/>
            <person name="Li L."/>
            <person name="Gu X."/>
            <person name="Fan W."/>
            <person name="Lucas W.J."/>
            <person name="Wang X."/>
            <person name="Xie B."/>
            <person name="Ni P."/>
            <person name="Ren Y."/>
            <person name="Zhu H."/>
            <person name="Li J."/>
            <person name="Lin K."/>
            <person name="Jin W."/>
            <person name="Fei Z."/>
            <person name="Li G."/>
            <person name="Staub J."/>
            <person name="Kilian A."/>
            <person name="van der Vossen E.A."/>
            <person name="Wu Y."/>
            <person name="Guo J."/>
            <person name="He J."/>
            <person name="Jia Z."/>
            <person name="Ren Y."/>
            <person name="Tian G."/>
            <person name="Lu Y."/>
            <person name="Ruan J."/>
            <person name="Qian W."/>
            <person name="Wang M."/>
            <person name="Huang Q."/>
            <person name="Li B."/>
            <person name="Xuan Z."/>
            <person name="Cao J."/>
            <person name="Asan"/>
            <person name="Wu Z."/>
            <person name="Zhang J."/>
            <person name="Cai Q."/>
            <person name="Bai Y."/>
            <person name="Zhao B."/>
            <person name="Han Y."/>
            <person name="Li Y."/>
            <person name="Li X."/>
            <person name="Wang S."/>
            <person name="Shi Q."/>
            <person name="Liu S."/>
            <person name="Cho W.K."/>
            <person name="Kim J.Y."/>
            <person name="Xu Y."/>
            <person name="Heller-Uszynska K."/>
            <person name="Miao H."/>
            <person name="Cheng Z."/>
            <person name="Zhang S."/>
            <person name="Wu J."/>
            <person name="Yang Y."/>
            <person name="Kang H."/>
            <person name="Li M."/>
            <person name="Liang H."/>
            <person name="Ren X."/>
            <person name="Shi Z."/>
            <person name="Wen M."/>
            <person name="Jian M."/>
            <person name="Yang H."/>
            <person name="Zhang G."/>
            <person name="Yang Z."/>
            <person name="Chen R."/>
            <person name="Liu S."/>
            <person name="Li J."/>
            <person name="Ma L."/>
            <person name="Liu H."/>
            <person name="Zhou Y."/>
            <person name="Zhao J."/>
            <person name="Fang X."/>
            <person name="Li G."/>
            <person name="Fang L."/>
            <person name="Li Y."/>
            <person name="Liu D."/>
            <person name="Zheng H."/>
            <person name="Zhang Y."/>
            <person name="Qin N."/>
            <person name="Li Z."/>
            <person name="Yang G."/>
            <person name="Yang S."/>
            <person name="Bolund L."/>
            <person name="Kristiansen K."/>
            <person name="Zheng H."/>
            <person name="Li S."/>
            <person name="Zhang X."/>
            <person name="Yang H."/>
            <person name="Wang J."/>
            <person name="Sun R."/>
            <person name="Zhang B."/>
            <person name="Jiang S."/>
            <person name="Wang J."/>
            <person name="Du Y."/>
            <person name="Li S."/>
        </authorList>
    </citation>
    <scope>NUCLEOTIDE SEQUENCE [LARGE SCALE GENOMIC DNA]</scope>
    <source>
        <strain evidence="3">cv. 9930</strain>
    </source>
</reference>
<evidence type="ECO:0000313" key="3">
    <source>
        <dbReference type="Proteomes" id="UP000029981"/>
    </source>
</evidence>